<feature type="non-terminal residue" evidence="2">
    <location>
        <position position="166"/>
    </location>
</feature>
<reference evidence="2" key="1">
    <citation type="journal article" date="2020" name="Stud. Mycol.">
        <title>101 Dothideomycetes genomes: a test case for predicting lifestyles and emergence of pathogens.</title>
        <authorList>
            <person name="Haridas S."/>
            <person name="Albert R."/>
            <person name="Binder M."/>
            <person name="Bloem J."/>
            <person name="Labutti K."/>
            <person name="Salamov A."/>
            <person name="Andreopoulos B."/>
            <person name="Baker S."/>
            <person name="Barry K."/>
            <person name="Bills G."/>
            <person name="Bluhm B."/>
            <person name="Cannon C."/>
            <person name="Castanera R."/>
            <person name="Culley D."/>
            <person name="Daum C."/>
            <person name="Ezra D."/>
            <person name="Gonzalez J."/>
            <person name="Henrissat B."/>
            <person name="Kuo A."/>
            <person name="Liang C."/>
            <person name="Lipzen A."/>
            <person name="Lutzoni F."/>
            <person name="Magnuson J."/>
            <person name="Mondo S."/>
            <person name="Nolan M."/>
            <person name="Ohm R."/>
            <person name="Pangilinan J."/>
            <person name="Park H.-J."/>
            <person name="Ramirez L."/>
            <person name="Alfaro M."/>
            <person name="Sun H."/>
            <person name="Tritt A."/>
            <person name="Yoshinaga Y."/>
            <person name="Zwiers L.-H."/>
            <person name="Turgeon B."/>
            <person name="Goodwin S."/>
            <person name="Spatafora J."/>
            <person name="Crous P."/>
            <person name="Grigoriev I."/>
        </authorList>
    </citation>
    <scope>NUCLEOTIDE SEQUENCE</scope>
    <source>
        <strain evidence="2">Tuck. ex Michener</strain>
    </source>
</reference>
<evidence type="ECO:0000313" key="3">
    <source>
        <dbReference type="Proteomes" id="UP000800092"/>
    </source>
</evidence>
<accession>A0A6A6HGR6</accession>
<name>A0A6A6HGR6_VIRVR</name>
<keyword evidence="3" id="KW-1185">Reference proteome</keyword>
<sequence>MLLLREISRNKKSLSQPGPGTFYRRLSGSTYELKGTKKTWHMILLQPNQEKPWPRNPSFQANHELSLYLHRGIYPLPSVASNAHLSSSLQQASTLLKSISLPTAYKVTLNPASQTVPVVPPRLSRHRPYAPALSTSKRGQQRRNPHRALLLCQNYRGDLAGAGEAV</sequence>
<proteinExistence type="predicted"/>
<feature type="region of interest" description="Disordered" evidence="1">
    <location>
        <begin position="121"/>
        <end position="144"/>
    </location>
</feature>
<dbReference type="AlphaFoldDB" id="A0A6A6HGR6"/>
<dbReference type="EMBL" id="ML991782">
    <property type="protein sequence ID" value="KAF2237038.1"/>
    <property type="molecule type" value="Genomic_DNA"/>
</dbReference>
<gene>
    <name evidence="2" type="ORF">EV356DRAFT_497328</name>
</gene>
<evidence type="ECO:0000256" key="1">
    <source>
        <dbReference type="SAM" id="MobiDB-lite"/>
    </source>
</evidence>
<organism evidence="2 3">
    <name type="scientific">Viridothelium virens</name>
    <name type="common">Speckled blister lichen</name>
    <name type="synonym">Trypethelium virens</name>
    <dbReference type="NCBI Taxonomy" id="1048519"/>
    <lineage>
        <taxon>Eukaryota</taxon>
        <taxon>Fungi</taxon>
        <taxon>Dikarya</taxon>
        <taxon>Ascomycota</taxon>
        <taxon>Pezizomycotina</taxon>
        <taxon>Dothideomycetes</taxon>
        <taxon>Dothideomycetes incertae sedis</taxon>
        <taxon>Trypetheliales</taxon>
        <taxon>Trypetheliaceae</taxon>
        <taxon>Viridothelium</taxon>
    </lineage>
</organism>
<dbReference type="Proteomes" id="UP000800092">
    <property type="component" value="Unassembled WGS sequence"/>
</dbReference>
<evidence type="ECO:0000313" key="2">
    <source>
        <dbReference type="EMBL" id="KAF2237038.1"/>
    </source>
</evidence>
<protein>
    <submittedName>
        <fullName evidence="2">Uncharacterized protein</fullName>
    </submittedName>
</protein>